<dbReference type="SMART" id="SM00271">
    <property type="entry name" value="DnaJ"/>
    <property type="match status" value="1"/>
</dbReference>
<reference evidence="5" key="1">
    <citation type="submission" date="2017-02" db="UniProtKB">
        <authorList>
            <consortium name="WormBaseParasite"/>
        </authorList>
    </citation>
    <scope>IDENTIFICATION</scope>
</reference>
<dbReference type="InterPro" id="IPR052448">
    <property type="entry name" value="DnaJ_C16_autophagy_reg"/>
</dbReference>
<feature type="region of interest" description="Disordered" evidence="1">
    <location>
        <begin position="624"/>
        <end position="652"/>
    </location>
</feature>
<dbReference type="Gene3D" id="3.40.30.10">
    <property type="entry name" value="Glutaredoxin"/>
    <property type="match status" value="1"/>
</dbReference>
<dbReference type="PROSITE" id="PS00636">
    <property type="entry name" value="DNAJ_1"/>
    <property type="match status" value="1"/>
</dbReference>
<evidence type="ECO:0000259" key="3">
    <source>
        <dbReference type="PROSITE" id="PS50076"/>
    </source>
</evidence>
<organism evidence="4 5">
    <name type="scientific">Elaeophora elaphi</name>
    <dbReference type="NCBI Taxonomy" id="1147741"/>
    <lineage>
        <taxon>Eukaryota</taxon>
        <taxon>Metazoa</taxon>
        <taxon>Ecdysozoa</taxon>
        <taxon>Nematoda</taxon>
        <taxon>Chromadorea</taxon>
        <taxon>Rhabditida</taxon>
        <taxon>Spirurina</taxon>
        <taxon>Spiruromorpha</taxon>
        <taxon>Filarioidea</taxon>
        <taxon>Onchocercidae</taxon>
        <taxon>Elaeophora</taxon>
    </lineage>
</organism>
<evidence type="ECO:0000313" key="5">
    <source>
        <dbReference type="WBParaSite" id="EEL_0000890201-mRNA-1"/>
    </source>
</evidence>
<dbReference type="InterPro" id="IPR036249">
    <property type="entry name" value="Thioredoxin-like_sf"/>
</dbReference>
<evidence type="ECO:0000256" key="1">
    <source>
        <dbReference type="SAM" id="MobiDB-lite"/>
    </source>
</evidence>
<dbReference type="PRINTS" id="PR00625">
    <property type="entry name" value="JDOMAIN"/>
</dbReference>
<dbReference type="InterPro" id="IPR036869">
    <property type="entry name" value="J_dom_sf"/>
</dbReference>
<feature type="transmembrane region" description="Helical" evidence="2">
    <location>
        <begin position="592"/>
        <end position="612"/>
    </location>
</feature>
<feature type="compositionally biased region" description="Basic and acidic residues" evidence="1">
    <location>
        <begin position="624"/>
        <end position="644"/>
    </location>
</feature>
<dbReference type="Gene3D" id="1.10.287.110">
    <property type="entry name" value="DnaJ domain"/>
    <property type="match status" value="1"/>
</dbReference>
<dbReference type="SUPFAM" id="SSF46565">
    <property type="entry name" value="Chaperone J-domain"/>
    <property type="match status" value="1"/>
</dbReference>
<keyword evidence="4" id="KW-1185">Reference proteome</keyword>
<dbReference type="PROSITE" id="PS50076">
    <property type="entry name" value="DNAJ_2"/>
    <property type="match status" value="1"/>
</dbReference>
<feature type="domain" description="J" evidence="3">
    <location>
        <begin position="74"/>
        <end position="138"/>
    </location>
</feature>
<keyword evidence="2" id="KW-0472">Membrane</keyword>
<dbReference type="CDD" id="cd06257">
    <property type="entry name" value="DnaJ"/>
    <property type="match status" value="1"/>
</dbReference>
<keyword evidence="2" id="KW-0812">Transmembrane</keyword>
<dbReference type="Proteomes" id="UP000050640">
    <property type="component" value="Unplaced"/>
</dbReference>
<dbReference type="WBParaSite" id="EEL_0000890201-mRNA-1">
    <property type="protein sequence ID" value="EEL_0000890201-mRNA-1"/>
    <property type="gene ID" value="EEL_0000890201"/>
</dbReference>
<accession>A0A0R3S2G9</accession>
<dbReference type="InterPro" id="IPR001623">
    <property type="entry name" value="DnaJ_domain"/>
</dbReference>
<dbReference type="STRING" id="1147741.A0A0R3S2G9"/>
<dbReference type="PANTHER" id="PTHR44303">
    <property type="entry name" value="DNAJ HOMOLOG SUBFAMILY C MEMBER 16"/>
    <property type="match status" value="1"/>
</dbReference>
<dbReference type="InterPro" id="IPR018253">
    <property type="entry name" value="DnaJ_domain_CS"/>
</dbReference>
<dbReference type="Pfam" id="PF00226">
    <property type="entry name" value="DnaJ"/>
    <property type="match status" value="1"/>
</dbReference>
<sequence>MYFLIKLAWNVLRGIMLNYRIIEIKILNSQSSTERPDLTFMNGRQGSTDMKYLLFLLVLSSCCIDRIISTEIEDPYQVLGISRKATIKEIKHAYKTLAKEWHPDKSEKPNSHEKFMAITRAYEILSDPLKKERYDKFGSFDDPPSSHSYTRHPFDDLFGFGFGGFDNGNSFFQKHRISMRTFSHTLLERSYFQPIIIFAYSGYCQLCFHLEPIWQSVNSILHETSVVGYGIGTVNAITDGNLLEKMRISRLPSIVVIVEGRVIHYRGSMQPLSAKAVRVFARDVIPNTFLLKITNHDGLRRFIDQWQSSNRISVVIFGNKENPRIRYMLTAMKYATFARFAYVYLSDQSTEIVKMRQALDIICFKCENILIFNDFPQDGPIARLSVSSGQQFHVDTIGEFIERNKHLTLPRLSSQSYFEDLCPVSSRALRSLCVILMTTDSSSDVSQIASLRSFVRNRGNYFKNKRLQFAYVYVNKQKEFVMTFFDGLSPSERSSLQESGRGLLILWRYDQKKVHFAWLNERWPIKESISKSDIQLELESYIKGVAKLDYQATLKPVLDEYRPSWFTRISRAAVRMFEATWFSLTKEEALPLLSAIGTLLIIFFIGYGLSYASALEEKSRSYASQKDNKQTVDDDDQWHPEDPGARPGINSNRSRVLRKQQRIMREMEPMMHELRAETYFGMIRLLKPGCRSIVVLVDEQSKDILLPQFAKHVWPFRNNKTFSFGYLMVEKNLSWFHGSSMYERLKNINPRKTLGTVLVLCGWKLYFNMYHPMHTPPGKKHFLGFDDDGKDFSSEDSDVDKASREEIQTLRKGQHLKLEDVLNGLSNWLDRLVEGSIRRYYVPEWPNNLR</sequence>
<evidence type="ECO:0000313" key="4">
    <source>
        <dbReference type="Proteomes" id="UP000050640"/>
    </source>
</evidence>
<keyword evidence="2" id="KW-1133">Transmembrane helix</keyword>
<evidence type="ECO:0000256" key="2">
    <source>
        <dbReference type="SAM" id="Phobius"/>
    </source>
</evidence>
<dbReference type="SUPFAM" id="SSF52833">
    <property type="entry name" value="Thioredoxin-like"/>
    <property type="match status" value="1"/>
</dbReference>
<name>A0A0R3S2G9_9BILA</name>
<dbReference type="AlphaFoldDB" id="A0A0R3S2G9"/>
<dbReference type="PANTHER" id="PTHR44303:SF2">
    <property type="entry name" value="DNAJ HOMOLOG SUBFAMILY C MEMBER 16"/>
    <property type="match status" value="1"/>
</dbReference>
<proteinExistence type="predicted"/>
<protein>
    <submittedName>
        <fullName evidence="5">J domain-containing protein</fullName>
    </submittedName>
</protein>